<organism evidence="1 2">
    <name type="scientific">Arthrobacter nitrophenolicus</name>
    <dbReference type="NCBI Taxonomy" id="683150"/>
    <lineage>
        <taxon>Bacteria</taxon>
        <taxon>Bacillati</taxon>
        <taxon>Actinomycetota</taxon>
        <taxon>Actinomycetes</taxon>
        <taxon>Micrococcales</taxon>
        <taxon>Micrococcaceae</taxon>
        <taxon>Arthrobacter</taxon>
    </lineage>
</organism>
<dbReference type="EMBL" id="JBEPNJ010000005">
    <property type="protein sequence ID" value="MET3772136.1"/>
    <property type="molecule type" value="Genomic_DNA"/>
</dbReference>
<proteinExistence type="predicted"/>
<sequence length="317" mass="34686">MADPGKGQDGVDPGEFGSARVDAAALRDAELGDVDWSIPPKGSVSRTIKVPSGSLAALTMGNPDNPAIVMVPGATGSKEDFLLMMPDLADAGYFVLSYDLAGQYESAAAGPENLMPPRKHYDYQLFVDDLVAVLETAAASPAHVVAYSFAAIIAQLAYAQRPELFRSLTLQSCPPEPGQSFRGVSRIGRFSSWVNGRIGAALLIWSIRSGRFVHVPKGRRRFVNFRFRFTRRQSVRDIYTLMQDAPDLRETLAEASLPKFVAVGEHDLWPLRLHRLFAQAIRARIGVYRGGHSPCETSPHQFSRDLIALYAKADEPA</sequence>
<dbReference type="Proteomes" id="UP001549207">
    <property type="component" value="Unassembled WGS sequence"/>
</dbReference>
<name>A0ACC6TEJ0_9MICC</name>
<reference evidence="1" key="1">
    <citation type="submission" date="2024-06" db="EMBL/GenBank/DDBJ databases">
        <title>Genomic Encyclopedia of Type Strains, Phase IV (KMG-IV): sequencing the most valuable type-strain genomes for metagenomic binning, comparative biology and taxonomic classification.</title>
        <authorList>
            <person name="Goeker M."/>
        </authorList>
    </citation>
    <scope>NUCLEOTIDE SEQUENCE</scope>
    <source>
        <strain evidence="1">SJCon</strain>
    </source>
</reference>
<keyword evidence="2" id="KW-1185">Reference proteome</keyword>
<evidence type="ECO:0000313" key="1">
    <source>
        <dbReference type="EMBL" id="MET3772136.1"/>
    </source>
</evidence>
<gene>
    <name evidence="1" type="ORF">ABIC98_001773</name>
</gene>
<accession>A0ACC6TEJ0</accession>
<evidence type="ECO:0000313" key="2">
    <source>
        <dbReference type="Proteomes" id="UP001549207"/>
    </source>
</evidence>
<protein>
    <submittedName>
        <fullName evidence="1">Pimeloyl-ACP methyl ester carboxylesterase</fullName>
    </submittedName>
</protein>
<comment type="caution">
    <text evidence="1">The sequence shown here is derived from an EMBL/GenBank/DDBJ whole genome shotgun (WGS) entry which is preliminary data.</text>
</comment>